<dbReference type="STRING" id="1618671.UY67_C0034G0017"/>
<evidence type="ECO:0000313" key="6">
    <source>
        <dbReference type="Proteomes" id="UP000034273"/>
    </source>
</evidence>
<dbReference type="GO" id="GO:0006418">
    <property type="term" value="P:tRNA aminoacylation for protein translation"/>
    <property type="evidence" value="ECO:0007669"/>
    <property type="project" value="InterPro"/>
</dbReference>
<protein>
    <submittedName>
        <fullName evidence="5">tRNA ligase</fullName>
    </submittedName>
</protein>
<sequence length="277" mass="32087">MISNHIPSRDIRTYSDVAQKLRGFFLEKGFVEVHTQDRLSILAACEDPTTVATYQYEGSVWPLPQTGQMWLEYELLTKPELPGVFCMSTSFRNEPHPVPGRHERIFPMFEFESRGTFEDLRRLEEDLCEALGLGTKRSFRHCSYRELALKYKTKELTGADEKRMAEDYGRVVFLERFPEHTSPFWNMRRTGTSANKIDVIIDGMETIGSAERSSNVGEMRERFHTISRGKYAALLYKKFGKRRVEHELEEFLSLTFFPRVGGGIGMTRLMRACTIVE</sequence>
<evidence type="ECO:0000256" key="1">
    <source>
        <dbReference type="ARBA" id="ARBA00022598"/>
    </source>
</evidence>
<dbReference type="InterPro" id="IPR045864">
    <property type="entry name" value="aa-tRNA-synth_II/BPL/LPL"/>
</dbReference>
<organism evidence="5 6">
    <name type="scientific">Candidatus Kaiserbacteria bacterium GW2011_GWA2_52_12</name>
    <dbReference type="NCBI Taxonomy" id="1618671"/>
    <lineage>
        <taxon>Bacteria</taxon>
        <taxon>Candidatus Kaiseribacteriota</taxon>
    </lineage>
</organism>
<dbReference type="GO" id="GO:0005524">
    <property type="term" value="F:ATP binding"/>
    <property type="evidence" value="ECO:0007669"/>
    <property type="project" value="InterPro"/>
</dbReference>
<evidence type="ECO:0000256" key="3">
    <source>
        <dbReference type="ARBA" id="ARBA00022840"/>
    </source>
</evidence>
<feature type="domain" description="Aminoacyl-transfer RNA synthetases class-II family profile" evidence="4">
    <location>
        <begin position="11"/>
        <end position="270"/>
    </location>
</feature>
<name>A0A0G1WWE7_9BACT</name>
<accession>A0A0G1WWE7</accession>
<comment type="caution">
    <text evidence="5">The sequence shown here is derived from an EMBL/GenBank/DDBJ whole genome shotgun (WGS) entry which is preliminary data.</text>
</comment>
<keyword evidence="2" id="KW-0547">Nucleotide-binding</keyword>
<proteinExistence type="predicted"/>
<dbReference type="GO" id="GO:0004812">
    <property type="term" value="F:aminoacyl-tRNA ligase activity"/>
    <property type="evidence" value="ECO:0007669"/>
    <property type="project" value="InterPro"/>
</dbReference>
<dbReference type="InterPro" id="IPR006195">
    <property type="entry name" value="aa-tRNA-synth_II"/>
</dbReference>
<dbReference type="Proteomes" id="UP000034273">
    <property type="component" value="Unassembled WGS sequence"/>
</dbReference>
<dbReference type="SUPFAM" id="SSF55681">
    <property type="entry name" value="Class II aaRS and biotin synthetases"/>
    <property type="match status" value="1"/>
</dbReference>
<dbReference type="EMBL" id="LCQW01000034">
    <property type="protein sequence ID" value="KKW22880.1"/>
    <property type="molecule type" value="Genomic_DNA"/>
</dbReference>
<evidence type="ECO:0000259" key="4">
    <source>
        <dbReference type="PROSITE" id="PS50862"/>
    </source>
</evidence>
<dbReference type="InterPro" id="IPR004364">
    <property type="entry name" value="Aa-tRNA-synt_II"/>
</dbReference>
<evidence type="ECO:0000313" key="5">
    <source>
        <dbReference type="EMBL" id="KKW22880.1"/>
    </source>
</evidence>
<gene>
    <name evidence="5" type="ORF">UY67_C0034G0017</name>
</gene>
<dbReference type="Gene3D" id="3.30.930.10">
    <property type="entry name" value="Bira Bifunctional Protein, Domain 2"/>
    <property type="match status" value="1"/>
</dbReference>
<evidence type="ECO:0000256" key="2">
    <source>
        <dbReference type="ARBA" id="ARBA00022741"/>
    </source>
</evidence>
<keyword evidence="1 5" id="KW-0436">Ligase</keyword>
<dbReference type="PROSITE" id="PS50862">
    <property type="entry name" value="AA_TRNA_LIGASE_II"/>
    <property type="match status" value="1"/>
</dbReference>
<dbReference type="AlphaFoldDB" id="A0A0G1WWE7"/>
<reference evidence="5 6" key="1">
    <citation type="journal article" date="2015" name="Nature">
        <title>rRNA introns, odd ribosomes, and small enigmatic genomes across a large radiation of phyla.</title>
        <authorList>
            <person name="Brown C.T."/>
            <person name="Hug L.A."/>
            <person name="Thomas B.C."/>
            <person name="Sharon I."/>
            <person name="Castelle C.J."/>
            <person name="Singh A."/>
            <person name="Wilkins M.J."/>
            <person name="Williams K.H."/>
            <person name="Banfield J.F."/>
        </authorList>
    </citation>
    <scope>NUCLEOTIDE SEQUENCE [LARGE SCALE GENOMIC DNA]</scope>
</reference>
<keyword evidence="3" id="KW-0067">ATP-binding</keyword>
<dbReference type="Pfam" id="PF00152">
    <property type="entry name" value="tRNA-synt_2"/>
    <property type="match status" value="1"/>
</dbReference>